<accession>A0A5A7QK90</accession>
<comment type="caution">
    <text evidence="2">The sequence shown here is derived from an EMBL/GenBank/DDBJ whole genome shotgun (WGS) entry which is preliminary data.</text>
</comment>
<dbReference type="AlphaFoldDB" id="A0A5A7QK90"/>
<proteinExistence type="predicted"/>
<feature type="compositionally biased region" description="Basic residues" evidence="1">
    <location>
        <begin position="149"/>
        <end position="158"/>
    </location>
</feature>
<organism evidence="2 3">
    <name type="scientific">Striga asiatica</name>
    <name type="common">Asiatic witchweed</name>
    <name type="synonym">Buchnera asiatica</name>
    <dbReference type="NCBI Taxonomy" id="4170"/>
    <lineage>
        <taxon>Eukaryota</taxon>
        <taxon>Viridiplantae</taxon>
        <taxon>Streptophyta</taxon>
        <taxon>Embryophyta</taxon>
        <taxon>Tracheophyta</taxon>
        <taxon>Spermatophyta</taxon>
        <taxon>Magnoliopsida</taxon>
        <taxon>eudicotyledons</taxon>
        <taxon>Gunneridae</taxon>
        <taxon>Pentapetalae</taxon>
        <taxon>asterids</taxon>
        <taxon>lamiids</taxon>
        <taxon>Lamiales</taxon>
        <taxon>Orobanchaceae</taxon>
        <taxon>Buchnereae</taxon>
        <taxon>Striga</taxon>
    </lineage>
</organism>
<dbReference type="EMBL" id="BKCP01007182">
    <property type="protein sequence ID" value="GER45480.1"/>
    <property type="molecule type" value="Genomic_DNA"/>
</dbReference>
<protein>
    <submittedName>
        <fullName evidence="2">RNA-binding (RRM/RBD/RNP motifs) family protein</fullName>
    </submittedName>
</protein>
<sequence length="292" mass="33082">MLRKLQGSASASGSCIIVSSIELSQDKMCNHQKNNFLVSNTISSKTTDEQTDKESSYIYQINLRYQLRAQKFPKAIRNLRRHIQSNHKQLKQGSTPEQNYAGSHNQDRENKRHNHKNTRDHNKEEHENFGPKQFQTAIECPIETQNRKFTQRHSQSKKPKTDLQFNSSSTRKRFEPRTSGLSKIEQVSDKWGTVSGARKVSGGPKDAKLCPNAIFLRGLYIKELVGSPMYSLTEIFPNFLHASGGGPQQEEAATMAGELLSCIYIDICIAFFIFLISPTSRPGPIRVQPRSN</sequence>
<evidence type="ECO:0000313" key="3">
    <source>
        <dbReference type="Proteomes" id="UP000325081"/>
    </source>
</evidence>
<feature type="region of interest" description="Disordered" evidence="1">
    <location>
        <begin position="86"/>
        <end position="131"/>
    </location>
</feature>
<evidence type="ECO:0000313" key="2">
    <source>
        <dbReference type="EMBL" id="GER45480.1"/>
    </source>
</evidence>
<dbReference type="PROSITE" id="PS51257">
    <property type="entry name" value="PROKAR_LIPOPROTEIN"/>
    <property type="match status" value="1"/>
</dbReference>
<feature type="region of interest" description="Disordered" evidence="1">
    <location>
        <begin position="147"/>
        <end position="182"/>
    </location>
</feature>
<reference evidence="3" key="1">
    <citation type="journal article" date="2019" name="Curr. Biol.">
        <title>Genome Sequence of Striga asiatica Provides Insight into the Evolution of Plant Parasitism.</title>
        <authorList>
            <person name="Yoshida S."/>
            <person name="Kim S."/>
            <person name="Wafula E.K."/>
            <person name="Tanskanen J."/>
            <person name="Kim Y.M."/>
            <person name="Honaas L."/>
            <person name="Yang Z."/>
            <person name="Spallek T."/>
            <person name="Conn C.E."/>
            <person name="Ichihashi Y."/>
            <person name="Cheong K."/>
            <person name="Cui S."/>
            <person name="Der J.P."/>
            <person name="Gundlach H."/>
            <person name="Jiao Y."/>
            <person name="Hori C."/>
            <person name="Ishida J.K."/>
            <person name="Kasahara H."/>
            <person name="Kiba T."/>
            <person name="Kim M.S."/>
            <person name="Koo N."/>
            <person name="Laohavisit A."/>
            <person name="Lee Y.H."/>
            <person name="Lumba S."/>
            <person name="McCourt P."/>
            <person name="Mortimer J.C."/>
            <person name="Mutuku J.M."/>
            <person name="Nomura T."/>
            <person name="Sasaki-Sekimoto Y."/>
            <person name="Seto Y."/>
            <person name="Wang Y."/>
            <person name="Wakatake T."/>
            <person name="Sakakibara H."/>
            <person name="Demura T."/>
            <person name="Yamaguchi S."/>
            <person name="Yoneyama K."/>
            <person name="Manabe R.I."/>
            <person name="Nelson D.C."/>
            <person name="Schulman A.H."/>
            <person name="Timko M.P."/>
            <person name="dePamphilis C.W."/>
            <person name="Choi D."/>
            <person name="Shirasu K."/>
        </authorList>
    </citation>
    <scope>NUCLEOTIDE SEQUENCE [LARGE SCALE GENOMIC DNA]</scope>
    <source>
        <strain evidence="3">cv. UVA1</strain>
    </source>
</reference>
<gene>
    <name evidence="2" type="ORF">STAS_22435</name>
</gene>
<dbReference type="Proteomes" id="UP000325081">
    <property type="component" value="Unassembled WGS sequence"/>
</dbReference>
<feature type="compositionally biased region" description="Polar residues" evidence="1">
    <location>
        <begin position="91"/>
        <end position="104"/>
    </location>
</feature>
<evidence type="ECO:0000256" key="1">
    <source>
        <dbReference type="SAM" id="MobiDB-lite"/>
    </source>
</evidence>
<name>A0A5A7QK90_STRAF</name>
<keyword evidence="3" id="KW-1185">Reference proteome</keyword>
<feature type="compositionally biased region" description="Basic and acidic residues" evidence="1">
    <location>
        <begin position="117"/>
        <end position="129"/>
    </location>
</feature>